<dbReference type="OrthoDB" id="9986677at2759"/>
<dbReference type="Pfam" id="PF03169">
    <property type="entry name" value="OPT"/>
    <property type="match status" value="2"/>
</dbReference>
<comment type="similarity">
    <text evidence="2">Belongs to the oligopeptide OPT transporter family.</text>
</comment>
<evidence type="ECO:0000256" key="8">
    <source>
        <dbReference type="ARBA" id="ARBA00023136"/>
    </source>
</evidence>
<evidence type="ECO:0000313" key="11">
    <source>
        <dbReference type="EMBL" id="KKY24553.1"/>
    </source>
</evidence>
<name>A0A0G2GM82_PHACM</name>
<organism evidence="11 12">
    <name type="scientific">Phaeomoniella chlamydospora</name>
    <name type="common">Phaeoacremonium chlamydosporum</name>
    <dbReference type="NCBI Taxonomy" id="158046"/>
    <lineage>
        <taxon>Eukaryota</taxon>
        <taxon>Fungi</taxon>
        <taxon>Dikarya</taxon>
        <taxon>Ascomycota</taxon>
        <taxon>Pezizomycotina</taxon>
        <taxon>Eurotiomycetes</taxon>
        <taxon>Chaetothyriomycetidae</taxon>
        <taxon>Phaeomoniellales</taxon>
        <taxon>Phaeomoniellaceae</taxon>
        <taxon>Phaeomoniella</taxon>
    </lineage>
</organism>
<dbReference type="Proteomes" id="UP000053317">
    <property type="component" value="Unassembled WGS sequence"/>
</dbReference>
<reference evidence="11 12" key="2">
    <citation type="submission" date="2015-05" db="EMBL/GenBank/DDBJ databases">
        <authorList>
            <person name="Morales-Cruz A."/>
            <person name="Amrine K.C."/>
            <person name="Cantu D."/>
        </authorList>
    </citation>
    <scope>NUCLEOTIDE SEQUENCE [LARGE SCALE GENOMIC DNA]</scope>
    <source>
        <strain evidence="11">UCRPC4</strain>
    </source>
</reference>
<feature type="transmembrane region" description="Helical" evidence="10">
    <location>
        <begin position="52"/>
        <end position="77"/>
    </location>
</feature>
<evidence type="ECO:0000256" key="3">
    <source>
        <dbReference type="ARBA" id="ARBA00022448"/>
    </source>
</evidence>
<keyword evidence="4 10" id="KW-0812">Transmembrane</keyword>
<evidence type="ECO:0000256" key="1">
    <source>
        <dbReference type="ARBA" id="ARBA00004141"/>
    </source>
</evidence>
<evidence type="ECO:0000256" key="7">
    <source>
        <dbReference type="ARBA" id="ARBA00022989"/>
    </source>
</evidence>
<keyword evidence="3" id="KW-0813">Transport</keyword>
<proteinExistence type="inferred from homology"/>
<dbReference type="GO" id="GO:0016020">
    <property type="term" value="C:membrane"/>
    <property type="evidence" value="ECO:0007669"/>
    <property type="project" value="UniProtKB-SubCell"/>
</dbReference>
<keyword evidence="8 10" id="KW-0472">Membrane</keyword>
<feature type="transmembrane region" description="Helical" evidence="10">
    <location>
        <begin position="799"/>
        <end position="819"/>
    </location>
</feature>
<keyword evidence="7 10" id="KW-1133">Transmembrane helix</keyword>
<evidence type="ECO:0000256" key="10">
    <source>
        <dbReference type="SAM" id="Phobius"/>
    </source>
</evidence>
<keyword evidence="5" id="KW-0571">Peptide transport</keyword>
<feature type="transmembrane region" description="Helical" evidence="10">
    <location>
        <begin position="568"/>
        <end position="588"/>
    </location>
</feature>
<feature type="transmembrane region" description="Helical" evidence="10">
    <location>
        <begin position="773"/>
        <end position="793"/>
    </location>
</feature>
<evidence type="ECO:0000256" key="9">
    <source>
        <dbReference type="SAM" id="MobiDB-lite"/>
    </source>
</evidence>
<evidence type="ECO:0000256" key="6">
    <source>
        <dbReference type="ARBA" id="ARBA00022927"/>
    </source>
</evidence>
<feature type="transmembrane region" description="Helical" evidence="10">
    <location>
        <begin position="20"/>
        <end position="40"/>
    </location>
</feature>
<feature type="transmembrane region" description="Helical" evidence="10">
    <location>
        <begin position="674"/>
        <end position="699"/>
    </location>
</feature>
<feature type="compositionally biased region" description="Acidic residues" evidence="9">
    <location>
        <begin position="358"/>
        <end position="367"/>
    </location>
</feature>
<dbReference type="GO" id="GO:0035673">
    <property type="term" value="F:oligopeptide transmembrane transporter activity"/>
    <property type="evidence" value="ECO:0007669"/>
    <property type="project" value="InterPro"/>
</dbReference>
<comment type="caution">
    <text evidence="11">The sequence shown here is derived from an EMBL/GenBank/DDBJ whole genome shotgun (WGS) entry which is preliminary data.</text>
</comment>
<dbReference type="NCBIfam" id="TIGR00727">
    <property type="entry name" value="ISP4_OPT"/>
    <property type="match status" value="1"/>
</dbReference>
<feature type="transmembrane region" description="Helical" evidence="10">
    <location>
        <begin position="882"/>
        <end position="901"/>
    </location>
</feature>
<reference evidence="11 12" key="1">
    <citation type="submission" date="2015-05" db="EMBL/GenBank/DDBJ databases">
        <title>Distinctive expansion of gene families associated with plant cell wall degradation and secondary metabolism in the genomes of grapevine trunk pathogens.</title>
        <authorList>
            <person name="Lawrence D.P."/>
            <person name="Travadon R."/>
            <person name="Rolshausen P.E."/>
            <person name="Baumgartner K."/>
        </authorList>
    </citation>
    <scope>NUCLEOTIDE SEQUENCE [LARGE SCALE GENOMIC DNA]</scope>
    <source>
        <strain evidence="11">UCRPC4</strain>
    </source>
</reference>
<dbReference type="PANTHER" id="PTHR22601">
    <property type="entry name" value="ISP4 LIKE PROTEIN"/>
    <property type="match status" value="1"/>
</dbReference>
<sequence>MDTLTYQPRSQGLKKITTSPQSLSIFCWVCFAVSAQWLWAEILADEQYLETLMPINVVLLAVIAGIIGIVLTGFTAWHISLACRGITTIECLEKTRYLSPMRKAHQQHLLRQQESQNDPMEADGHTDIPAMLSNTLHKAGEQILNIHANAIPGATRVEEGEEHPSPIPMREPLAYPTEDFENAYDGASSQLTPAQASLARHYRSPASREASLERRRYQEYLDEEFAPKLPHAFNLGWRRNLLHLLGSNPWLWCLPVCNTSGDGWRWEISSEWLDARERVAEERRIEEERVGIRGGHYEQDRGYAGVEERQLYGNGGRSEVGSDLSMRTLSLKGKSSSRADFDRGEAGEIDSFQVSGSSDEDDEDEDLKADRVRDGAVSPYGSESQGEESCSRMVLMYYYPDRCDFYCLAYALYQARLADIVNRRDKDARDVESHHVLIGDRLIGTSRVRITHAACTPQTYPTLDTAVNIDLSYIIDTTEVQDAGRPPIPPSPASYNDPKELNPLEYLQQRLSVWDPNLPDFSAIFGRYSTQEVPRLTEDVKPEVEDSPYREVQAAVRNYDEDVPTSTIRAWVIGITLVFIGASINTIFSLRNPSISISVLLAQLISYGMGKTWALVMPDFQINFFGLRTSLNPGPFNTKEHTLIVVMANVSFGTAYATDIILAQVAFYKQNFGIIFQLLLVITTQIVGYGMAGLLRRFLLTLDLQAYKSYSPLFLSTTFALSYGLSFAAIASLLVHTYLYHRKEIIARIKNMKDDVPDIHMKLMSKYPEVPEWWYLTFFLATTVTGLVMTQVFPTEMAWWVYLLAIVISIIFTLPIGMIQAITNVQIGLNVLTEFIFGYIQPGRPLAMMLFKTYGYITMSQSLSFTSDLKFTHYMKLPPRTVFTAQIVSTLLSCIIQVFVLNLSLTSIPEVCTTTQPQKFTCPGAQVFYSASVIWGLIGPQRIFSPGQIYSGLFYFFALGFCLPLLLFYLSRHFPRSPLKYALAPLILGGSGSIPPATPLNYLSWAVVGLFFNKIIRDRCFDWWKRLNYLTSAGLDLGLALATFVIFFSFTLTGVTAPQWWGNTVVTETMDAMDTAVLRTGKKFGPKSW</sequence>
<feature type="transmembrane region" description="Helical" evidence="10">
    <location>
        <begin position="949"/>
        <end position="970"/>
    </location>
</feature>
<feature type="transmembrane region" description="Helical" evidence="10">
    <location>
        <begin position="595"/>
        <end position="616"/>
    </location>
</feature>
<dbReference type="InterPro" id="IPR004648">
    <property type="entry name" value="Oligpept_transpt"/>
</dbReference>
<feature type="transmembrane region" description="Helical" evidence="10">
    <location>
        <begin position="719"/>
        <end position="740"/>
    </location>
</feature>
<dbReference type="GO" id="GO:0015031">
    <property type="term" value="P:protein transport"/>
    <property type="evidence" value="ECO:0007669"/>
    <property type="project" value="UniProtKB-KW"/>
</dbReference>
<evidence type="ECO:0000256" key="5">
    <source>
        <dbReference type="ARBA" id="ARBA00022856"/>
    </source>
</evidence>
<dbReference type="EMBL" id="LCWF01000058">
    <property type="protein sequence ID" value="KKY24553.1"/>
    <property type="molecule type" value="Genomic_DNA"/>
</dbReference>
<gene>
    <name evidence="11" type="ORF">UCRPC4_g02372</name>
</gene>
<dbReference type="NCBIfam" id="TIGR00728">
    <property type="entry name" value="OPT_sfam"/>
    <property type="match status" value="2"/>
</dbReference>
<accession>A0A0G2GM82</accession>
<feature type="transmembrane region" description="Helical" evidence="10">
    <location>
        <begin position="1037"/>
        <end position="1061"/>
    </location>
</feature>
<keyword evidence="6" id="KW-0653">Protein transport</keyword>
<feature type="transmembrane region" description="Helical" evidence="10">
    <location>
        <begin position="641"/>
        <end position="662"/>
    </location>
</feature>
<feature type="region of interest" description="Disordered" evidence="9">
    <location>
        <begin position="349"/>
        <end position="385"/>
    </location>
</feature>
<dbReference type="InterPro" id="IPR004813">
    <property type="entry name" value="OPT"/>
</dbReference>
<dbReference type="AlphaFoldDB" id="A0A0G2GM82"/>
<evidence type="ECO:0000256" key="2">
    <source>
        <dbReference type="ARBA" id="ARBA00008807"/>
    </source>
</evidence>
<evidence type="ECO:0000313" key="12">
    <source>
        <dbReference type="Proteomes" id="UP000053317"/>
    </source>
</evidence>
<keyword evidence="12" id="KW-1185">Reference proteome</keyword>
<evidence type="ECO:0000256" key="4">
    <source>
        <dbReference type="ARBA" id="ARBA00022692"/>
    </source>
</evidence>
<protein>
    <submittedName>
        <fullName evidence="11">Putative opt family small oligopeptide transporter</fullName>
    </submittedName>
</protein>
<comment type="subcellular location">
    <subcellularLocation>
        <location evidence="1">Membrane</location>
        <topology evidence="1">Multi-pass membrane protein</topology>
    </subcellularLocation>
</comment>